<proteinExistence type="predicted"/>
<accession>A0A9W8Y709</accession>
<name>A0A9W8Y709_9PLEO</name>
<feature type="region of interest" description="Disordered" evidence="1">
    <location>
        <begin position="1"/>
        <end position="32"/>
    </location>
</feature>
<reference evidence="2" key="1">
    <citation type="submission" date="2022-10" db="EMBL/GenBank/DDBJ databases">
        <title>Tapping the CABI collections for fungal endophytes: first genome assemblies for Collariella, Neodidymelliopsis, Ascochyta clinopodiicola, Didymella pomorum, Didymosphaeria variabile, Neocosmospora piperis and Neocucurbitaria cava.</title>
        <authorList>
            <person name="Hill R."/>
        </authorList>
    </citation>
    <scope>NUCLEOTIDE SEQUENCE</scope>
    <source>
        <strain evidence="2">IMI 356814</strain>
    </source>
</reference>
<feature type="region of interest" description="Disordered" evidence="1">
    <location>
        <begin position="53"/>
        <end position="98"/>
    </location>
</feature>
<evidence type="ECO:0000313" key="2">
    <source>
        <dbReference type="EMBL" id="KAJ4369793.1"/>
    </source>
</evidence>
<comment type="caution">
    <text evidence="2">The sequence shown here is derived from an EMBL/GenBank/DDBJ whole genome shotgun (WGS) entry which is preliminary data.</text>
</comment>
<dbReference type="Proteomes" id="UP001140560">
    <property type="component" value="Unassembled WGS sequence"/>
</dbReference>
<dbReference type="EMBL" id="JAPEUY010000009">
    <property type="protein sequence ID" value="KAJ4369793.1"/>
    <property type="molecule type" value="Genomic_DNA"/>
</dbReference>
<dbReference type="AlphaFoldDB" id="A0A9W8Y709"/>
<evidence type="ECO:0000256" key="1">
    <source>
        <dbReference type="SAM" id="MobiDB-lite"/>
    </source>
</evidence>
<gene>
    <name evidence="2" type="ORF">N0V83_005557</name>
</gene>
<dbReference type="OrthoDB" id="3797007at2759"/>
<organism evidence="2 3">
    <name type="scientific">Neocucurbitaria cava</name>
    <dbReference type="NCBI Taxonomy" id="798079"/>
    <lineage>
        <taxon>Eukaryota</taxon>
        <taxon>Fungi</taxon>
        <taxon>Dikarya</taxon>
        <taxon>Ascomycota</taxon>
        <taxon>Pezizomycotina</taxon>
        <taxon>Dothideomycetes</taxon>
        <taxon>Pleosporomycetidae</taxon>
        <taxon>Pleosporales</taxon>
        <taxon>Pleosporineae</taxon>
        <taxon>Cucurbitariaceae</taxon>
        <taxon>Neocucurbitaria</taxon>
    </lineage>
</organism>
<keyword evidence="3" id="KW-1185">Reference proteome</keyword>
<sequence>MEPAANHVKEVPTLGDNGTSTKDTLMQGASQEADRIPSAIGENLGLAPTLSVSHDVQQGHKRKIGDTGSHSNDDTTPLKKRHVASENSSRPSHLDPEQAHVMSGNTLDVDEDIILEETASLIIPAEDSDLPQFQALYDAYHNSYTDSTITNANRMEHAKALALALLTHYYPASEDFIVEPSSLGPVAKHGMNFLHVADEAPAIQKNLLAKKLAKKGKKKAIPKSRKKEPAKVHEDHWDWIKPEDIAGFVVARKAKIVDKETGVVTYKHRPHTYLAIMIDTFDELPRFSKENITHRADALTDALCRIAKIQHGYGILIYGPRIEFYEYDAGKPWIYYESDDDDGEDEVQDIEPVMRLMSTEARIDEDLAMDMRTASLWMVEDAFELVAALEVTYADDVVVLGAGLEQHIEDADGMAE</sequence>
<protein>
    <submittedName>
        <fullName evidence="2">Uncharacterized protein</fullName>
    </submittedName>
</protein>
<feature type="compositionally biased region" description="Polar residues" evidence="1">
    <location>
        <begin position="16"/>
        <end position="30"/>
    </location>
</feature>
<evidence type="ECO:0000313" key="3">
    <source>
        <dbReference type="Proteomes" id="UP001140560"/>
    </source>
</evidence>